<gene>
    <name evidence="1" type="ORF">KWBSE43_00119</name>
</gene>
<accession>A0A482MXT1</accession>
<name>A0A482MXT1_9CAUD</name>
<protein>
    <submittedName>
        <fullName evidence="1">Uncharacterized protein</fullName>
    </submittedName>
</protein>
<reference evidence="1 2" key="1">
    <citation type="submission" date="2019-01" db="EMBL/GenBank/DDBJ databases">
        <title>Still something new to discover - new insights into E. coli phage diversity and taxonomy.</title>
        <authorList>
            <person name="Korf I.H.E."/>
            <person name="Adriaennsens E."/>
            <person name="Dreiseikelmann B."/>
            <person name="Kropinski A."/>
            <person name="Nimtz M."/>
            <person name="Meier-Kolthoff J.P."/>
            <person name="Rohde M."/>
            <person name="van Raaij M."/>
            <person name="Wittmann J."/>
        </authorList>
    </citation>
    <scope>NUCLEOTIDE SEQUENCE [LARGE SCALE GENOMIC DNA]</scope>
</reference>
<dbReference type="Proteomes" id="UP000300764">
    <property type="component" value="Segment"/>
</dbReference>
<evidence type="ECO:0000313" key="1">
    <source>
        <dbReference type="EMBL" id="QBQ78947.1"/>
    </source>
</evidence>
<evidence type="ECO:0000313" key="2">
    <source>
        <dbReference type="Proteomes" id="UP000300764"/>
    </source>
</evidence>
<dbReference type="EMBL" id="MK373783">
    <property type="protein sequence ID" value="QBQ78947.1"/>
    <property type="molecule type" value="Genomic_DNA"/>
</dbReference>
<sequence>MIVDQRGNEVVLGNPYLYIFGRPGPDVTLLIAKSFTEEGKVLCQDCFFEFEIEVVPGELFQRYQYQWGQHEIDAVKKFGGNYQFMVDHNNSLASH</sequence>
<organism evidence="1 2">
    <name type="scientific">Escherichia phage vB_EcoM_KWBSE43-6</name>
    <dbReference type="NCBI Taxonomy" id="2508194"/>
    <lineage>
        <taxon>Viruses</taxon>
        <taxon>Duplodnaviria</taxon>
        <taxon>Heunggongvirae</taxon>
        <taxon>Uroviricota</taxon>
        <taxon>Caudoviricetes</taxon>
        <taxon>Pantevenvirales</taxon>
        <taxon>Ackermannviridae</taxon>
        <taxon>Taipeivirus</taxon>
        <taxon>Taipeivirus KWBSE436</taxon>
    </lineage>
</organism>
<keyword evidence="2" id="KW-1185">Reference proteome</keyword>
<proteinExistence type="predicted"/>